<dbReference type="RefSeq" id="WP_036768604.1">
    <property type="nucleotide sequence ID" value="NZ_CP062196.1"/>
</dbReference>
<accession>A0A8I1W7T9</accession>
<dbReference type="Pfam" id="PF21447">
    <property type="entry name" value="Ppx-GppA_III"/>
    <property type="match status" value="1"/>
</dbReference>
<evidence type="ECO:0000256" key="9">
    <source>
        <dbReference type="ARBA" id="ARBA00023136"/>
    </source>
</evidence>
<dbReference type="AlphaFoldDB" id="A0A8I1W7T9"/>
<comment type="caution">
    <text evidence="13">The sequence shown here is derived from an EMBL/GenBank/DDBJ whole genome shotgun (WGS) entry which is preliminary data.</text>
</comment>
<evidence type="ECO:0000256" key="10">
    <source>
        <dbReference type="ARBA" id="ARBA00047607"/>
    </source>
</evidence>
<evidence type="ECO:0000256" key="1">
    <source>
        <dbReference type="ARBA" id="ARBA00001946"/>
    </source>
</evidence>
<evidence type="ECO:0000256" key="3">
    <source>
        <dbReference type="ARBA" id="ARBA00007125"/>
    </source>
</evidence>
<protein>
    <recommendedName>
        <fullName evidence="6">Exopolyphosphatase</fullName>
        <ecNumber evidence="5">3.6.1.11</ecNumber>
    </recommendedName>
</protein>
<dbReference type="Gene3D" id="1.10.3210.10">
    <property type="entry name" value="Hypothetical protein af1432"/>
    <property type="match status" value="1"/>
</dbReference>
<dbReference type="Proteomes" id="UP000664658">
    <property type="component" value="Unassembled WGS sequence"/>
</dbReference>
<sequence length="518" mass="58147">MPITSMPNVNASKPKEIAAIDLGSNSFHMVVARIVDGSLQILSRIKQRVHMADGLDAENHLSQEAMDRGLACLALFAERLQGFDEDNVRIVATHTLRRAVNAQQFLDQAAAVLPYPIELISGQEEARLIYLGVAHTQSETGRRLVVDIGGGSTEMVIGEGFDPIFAESRQMGCVSFAQRFFPAGKISAGAFRKACVAAQQKIENLSWQYRQLNWDFALGSSGTIKAIHEVILALGEKDGHITRERLQQITDKVLAFDDFASLKLPGLPDERQAVFVPGLAILCGVFDELQIKEMRFSDGALREGVMYEMEERFRYEDIRVRTALSLAERYRIDREQAGRVRDTALNLYQQWQADNQDAASPRLETLLGWAALLHEVGLSINDSGIHRHSAYILQHTNLPGFNQEQQNMLATLVRFQRKALKLDGLPSFALFKKKQVQALIRLLRMSVLFNKLRQASNPPAFMRLYCHGHDWRLILPEAYLAQNALVQADLEIEQNYLQDIGWSLTIEEAGIPAEHSDD</sequence>
<dbReference type="InterPro" id="IPR030673">
    <property type="entry name" value="PyroPPase_GppA_Ppx"/>
</dbReference>
<dbReference type="InterPro" id="IPR048950">
    <property type="entry name" value="Ppx_GppA_C"/>
</dbReference>
<gene>
    <name evidence="13" type="primary">ppx</name>
    <name evidence="13" type="ORF">J2R62_11280</name>
</gene>
<evidence type="ECO:0000256" key="6">
    <source>
        <dbReference type="ARBA" id="ARBA00020416"/>
    </source>
</evidence>
<dbReference type="EMBL" id="JAFNAA010000011">
    <property type="protein sequence ID" value="MBO1108796.1"/>
    <property type="molecule type" value="Genomic_DNA"/>
</dbReference>
<keyword evidence="8 13" id="KW-0378">Hydrolase</keyword>
<dbReference type="Gene3D" id="3.30.70.2260">
    <property type="match status" value="1"/>
</dbReference>
<dbReference type="FunFam" id="3.30.420.150:FF:000001">
    <property type="entry name" value="Guanosine-5'-triphosphate,3'-diphosphate pyrophosphatase"/>
    <property type="match status" value="1"/>
</dbReference>
<dbReference type="InterPro" id="IPR050273">
    <property type="entry name" value="GppA/Ppx_hydrolase"/>
</dbReference>
<dbReference type="NCBIfam" id="TIGR03706">
    <property type="entry name" value="exo_poly_only"/>
    <property type="match status" value="1"/>
</dbReference>
<dbReference type="GO" id="GO:0005886">
    <property type="term" value="C:plasma membrane"/>
    <property type="evidence" value="ECO:0007669"/>
    <property type="project" value="UniProtKB-SubCell"/>
</dbReference>
<evidence type="ECO:0000256" key="2">
    <source>
        <dbReference type="ARBA" id="ARBA00004202"/>
    </source>
</evidence>
<keyword evidence="9" id="KW-0472">Membrane</keyword>
<comment type="cofactor">
    <cofactor evidence="1">
        <name>Mg(2+)</name>
        <dbReference type="ChEBI" id="CHEBI:18420"/>
    </cofactor>
</comment>
<reference evidence="13" key="1">
    <citation type="submission" date="2021-03" db="EMBL/GenBank/DDBJ databases">
        <title>Plesiomonas shigelloides zfcc0051, isolated from zebrafish feces.</title>
        <authorList>
            <person name="Vanderhoek Z."/>
            <person name="Gaulke C."/>
        </authorList>
    </citation>
    <scope>NUCLEOTIDE SEQUENCE</scope>
    <source>
        <strain evidence="13">Zfcc0051</strain>
    </source>
</reference>
<comment type="subunit">
    <text evidence="4">Homodimer.</text>
</comment>
<dbReference type="GO" id="GO:0004309">
    <property type="term" value="F:exopolyphosphatase activity"/>
    <property type="evidence" value="ECO:0007669"/>
    <property type="project" value="UniProtKB-EC"/>
</dbReference>
<comment type="catalytic activity">
    <reaction evidence="10">
        <text>[phosphate](n) + H2O = [phosphate](n-1) + phosphate + H(+)</text>
        <dbReference type="Rhea" id="RHEA:21528"/>
        <dbReference type="Rhea" id="RHEA-COMP:9859"/>
        <dbReference type="Rhea" id="RHEA-COMP:14279"/>
        <dbReference type="ChEBI" id="CHEBI:15377"/>
        <dbReference type="ChEBI" id="CHEBI:15378"/>
        <dbReference type="ChEBI" id="CHEBI:16838"/>
        <dbReference type="ChEBI" id="CHEBI:43474"/>
        <dbReference type="EC" id="3.6.1.11"/>
    </reaction>
</comment>
<organism evidence="13 14">
    <name type="scientific">Plesiomonas shigelloides</name>
    <name type="common">Aeromonas shigelloides</name>
    <dbReference type="NCBI Taxonomy" id="703"/>
    <lineage>
        <taxon>Bacteria</taxon>
        <taxon>Pseudomonadati</taxon>
        <taxon>Pseudomonadota</taxon>
        <taxon>Gammaproteobacteria</taxon>
        <taxon>Enterobacterales</taxon>
        <taxon>Enterobacteriaceae</taxon>
        <taxon>Plesiomonas</taxon>
    </lineage>
</organism>
<proteinExistence type="inferred from homology"/>
<evidence type="ECO:0000259" key="12">
    <source>
        <dbReference type="Pfam" id="PF21447"/>
    </source>
</evidence>
<evidence type="ECO:0000259" key="11">
    <source>
        <dbReference type="Pfam" id="PF02541"/>
    </source>
</evidence>
<feature type="domain" description="Ppx/GppA phosphatase C-terminal" evidence="12">
    <location>
        <begin position="318"/>
        <end position="494"/>
    </location>
</feature>
<dbReference type="PANTHER" id="PTHR30005">
    <property type="entry name" value="EXOPOLYPHOSPHATASE"/>
    <property type="match status" value="1"/>
</dbReference>
<evidence type="ECO:0000313" key="14">
    <source>
        <dbReference type="Proteomes" id="UP000664658"/>
    </source>
</evidence>
<dbReference type="PIRSF" id="PIRSF001267">
    <property type="entry name" value="Pyrophosphatase_GppA_Ppx"/>
    <property type="match status" value="1"/>
</dbReference>
<dbReference type="SUPFAM" id="SSF109604">
    <property type="entry name" value="HD-domain/PDEase-like"/>
    <property type="match status" value="1"/>
</dbReference>
<dbReference type="SUPFAM" id="SSF53067">
    <property type="entry name" value="Actin-like ATPase domain"/>
    <property type="match status" value="2"/>
</dbReference>
<dbReference type="Gene3D" id="3.30.420.150">
    <property type="entry name" value="Exopolyphosphatase. Domain 2"/>
    <property type="match status" value="1"/>
</dbReference>
<evidence type="ECO:0000256" key="8">
    <source>
        <dbReference type="ARBA" id="ARBA00022801"/>
    </source>
</evidence>
<comment type="subcellular location">
    <subcellularLocation>
        <location evidence="2">Cell membrane</location>
        <topology evidence="2">Peripheral membrane protein</topology>
    </subcellularLocation>
</comment>
<dbReference type="FunFam" id="3.30.420.40:FF:000023">
    <property type="entry name" value="Guanosine-5'-triphosphate,3'-diphosphate pyrophosphatase"/>
    <property type="match status" value="1"/>
</dbReference>
<name>A0A8I1W7T9_PLESH</name>
<keyword evidence="7" id="KW-1003">Cell membrane</keyword>
<dbReference type="InterPro" id="IPR043129">
    <property type="entry name" value="ATPase_NBD"/>
</dbReference>
<dbReference type="InterPro" id="IPR003695">
    <property type="entry name" value="Ppx_GppA_N"/>
</dbReference>
<evidence type="ECO:0000256" key="4">
    <source>
        <dbReference type="ARBA" id="ARBA00011738"/>
    </source>
</evidence>
<dbReference type="Pfam" id="PF02541">
    <property type="entry name" value="Ppx-GppA"/>
    <property type="match status" value="1"/>
</dbReference>
<evidence type="ECO:0000256" key="5">
    <source>
        <dbReference type="ARBA" id="ARBA00012451"/>
    </source>
</evidence>
<feature type="domain" description="Ppx/GppA phosphatase N-terminal" evidence="11">
    <location>
        <begin position="30"/>
        <end position="312"/>
    </location>
</feature>
<dbReference type="InterPro" id="IPR022371">
    <property type="entry name" value="Exopolyphosphatase"/>
</dbReference>
<dbReference type="PANTHER" id="PTHR30005:SF14">
    <property type="entry name" value="EXOPOLYPHOSPHATASE"/>
    <property type="match status" value="1"/>
</dbReference>
<comment type="similarity">
    <text evidence="3">Belongs to the GppA/Ppx family.</text>
</comment>
<dbReference type="GO" id="GO:0006798">
    <property type="term" value="P:polyphosphate catabolic process"/>
    <property type="evidence" value="ECO:0007669"/>
    <property type="project" value="TreeGrafter"/>
</dbReference>
<evidence type="ECO:0000313" key="13">
    <source>
        <dbReference type="EMBL" id="MBO1108796.1"/>
    </source>
</evidence>
<dbReference type="Gene3D" id="3.30.420.40">
    <property type="match status" value="1"/>
</dbReference>
<evidence type="ECO:0000256" key="7">
    <source>
        <dbReference type="ARBA" id="ARBA00022475"/>
    </source>
</evidence>
<dbReference type="EC" id="3.6.1.11" evidence="5"/>